<dbReference type="InterPro" id="IPR003848">
    <property type="entry name" value="DUF218"/>
</dbReference>
<dbReference type="Pfam" id="PF02698">
    <property type="entry name" value="DUF218"/>
    <property type="match status" value="1"/>
</dbReference>
<dbReference type="InterPro" id="IPR051599">
    <property type="entry name" value="Cell_Envelope_Assoc"/>
</dbReference>
<keyword evidence="3" id="KW-1185">Reference proteome</keyword>
<dbReference type="PANTHER" id="PTHR30336">
    <property type="entry name" value="INNER MEMBRANE PROTEIN, PROBABLE PERMEASE"/>
    <property type="match status" value="1"/>
</dbReference>
<protein>
    <recommendedName>
        <fullName evidence="1">DUF218 domain-containing protein</fullName>
    </recommendedName>
</protein>
<dbReference type="Gene3D" id="3.40.50.620">
    <property type="entry name" value="HUPs"/>
    <property type="match status" value="1"/>
</dbReference>
<dbReference type="EMBL" id="BAABGJ010000076">
    <property type="protein sequence ID" value="GAA4352525.1"/>
    <property type="molecule type" value="Genomic_DNA"/>
</dbReference>
<evidence type="ECO:0000313" key="3">
    <source>
        <dbReference type="Proteomes" id="UP001500975"/>
    </source>
</evidence>
<sequence>MTARLRRALPAALAVLALLLLAYLVIHALVWREARERLAHPPAWPADVALVLGNRAYRDGRPNPCLTGRVDAAIALARAGLVRQLLFSGGADREDGRIEAEVMRQHAQDAGYAGDMLLESVSQSTRENLWLSRPLLEAAGAGRVIVVTEPYHLWRVRRLVQASGFDRRFEVQYAAAPTACWQRWGMAFRGALREPLAIVNNAANGYLH</sequence>
<evidence type="ECO:0000313" key="2">
    <source>
        <dbReference type="EMBL" id="GAA4352525.1"/>
    </source>
</evidence>
<comment type="caution">
    <text evidence="2">The sequence shown here is derived from an EMBL/GenBank/DDBJ whole genome shotgun (WGS) entry which is preliminary data.</text>
</comment>
<feature type="domain" description="DUF218" evidence="1">
    <location>
        <begin position="47"/>
        <end position="178"/>
    </location>
</feature>
<dbReference type="InterPro" id="IPR014729">
    <property type="entry name" value="Rossmann-like_a/b/a_fold"/>
</dbReference>
<dbReference type="RefSeq" id="WP_345540350.1">
    <property type="nucleotide sequence ID" value="NZ_BAABGJ010000076.1"/>
</dbReference>
<dbReference type="Proteomes" id="UP001500975">
    <property type="component" value="Unassembled WGS sequence"/>
</dbReference>
<dbReference type="PANTHER" id="PTHR30336:SF20">
    <property type="entry name" value="DUF218 DOMAIN-CONTAINING PROTEIN"/>
    <property type="match status" value="1"/>
</dbReference>
<evidence type="ECO:0000259" key="1">
    <source>
        <dbReference type="Pfam" id="PF02698"/>
    </source>
</evidence>
<name>A0ABP8I6T9_9BURK</name>
<accession>A0ABP8I6T9</accession>
<dbReference type="CDD" id="cd06259">
    <property type="entry name" value="YdcF-like"/>
    <property type="match status" value="1"/>
</dbReference>
<reference evidence="3" key="1">
    <citation type="journal article" date="2019" name="Int. J. Syst. Evol. Microbiol.">
        <title>The Global Catalogue of Microorganisms (GCM) 10K type strain sequencing project: providing services to taxonomists for standard genome sequencing and annotation.</title>
        <authorList>
            <consortium name="The Broad Institute Genomics Platform"/>
            <consortium name="The Broad Institute Genome Sequencing Center for Infectious Disease"/>
            <person name="Wu L."/>
            <person name="Ma J."/>
        </authorList>
    </citation>
    <scope>NUCLEOTIDE SEQUENCE [LARGE SCALE GENOMIC DNA]</scope>
    <source>
        <strain evidence="3">JCM 17804</strain>
    </source>
</reference>
<gene>
    <name evidence="2" type="ORF">GCM10023165_41850</name>
</gene>
<organism evidence="2 3">
    <name type="scientific">Variovorax defluvii</name>
    <dbReference type="NCBI Taxonomy" id="913761"/>
    <lineage>
        <taxon>Bacteria</taxon>
        <taxon>Pseudomonadati</taxon>
        <taxon>Pseudomonadota</taxon>
        <taxon>Betaproteobacteria</taxon>
        <taxon>Burkholderiales</taxon>
        <taxon>Comamonadaceae</taxon>
        <taxon>Variovorax</taxon>
    </lineage>
</organism>
<proteinExistence type="predicted"/>